<dbReference type="Proteomes" id="UP001515480">
    <property type="component" value="Unassembled WGS sequence"/>
</dbReference>
<organism evidence="1 2">
    <name type="scientific">Prymnesium parvum</name>
    <name type="common">Toxic golden alga</name>
    <dbReference type="NCBI Taxonomy" id="97485"/>
    <lineage>
        <taxon>Eukaryota</taxon>
        <taxon>Haptista</taxon>
        <taxon>Haptophyta</taxon>
        <taxon>Prymnesiophyceae</taxon>
        <taxon>Prymnesiales</taxon>
        <taxon>Prymnesiaceae</taxon>
        <taxon>Prymnesium</taxon>
    </lineage>
</organism>
<keyword evidence="2" id="KW-1185">Reference proteome</keyword>
<protein>
    <recommendedName>
        <fullName evidence="3">Bifunctional lysine-specific demethylase and histidyl-hydroxylase</fullName>
    </recommendedName>
</protein>
<proteinExistence type="predicted"/>
<gene>
    <name evidence="1" type="ORF">AB1Y20_017874</name>
</gene>
<comment type="caution">
    <text evidence="1">The sequence shown here is derived from an EMBL/GenBank/DDBJ whole genome shotgun (WGS) entry which is preliminary data.</text>
</comment>
<dbReference type="EMBL" id="JBGBPQ010000006">
    <property type="protein sequence ID" value="KAL1522909.1"/>
    <property type="molecule type" value="Genomic_DNA"/>
</dbReference>
<dbReference type="SUPFAM" id="SSF51197">
    <property type="entry name" value="Clavaminate synthase-like"/>
    <property type="match status" value="1"/>
</dbReference>
<name>A0AB34JQJ0_PRYPA</name>
<sequence length="389" mass="41621">MVKGSSVDGWASDCRLTAAQRAQRASRYDTTAYDFVGAASAYLGAPLLAQIHLLPPPPAAATPPPLLRALVQARAVPAPPRAARDAARKRARRSVTWEALLSLYRRFIEEVIMREWRVDLLYQAVPVLRVVLPGSVAPCKPHCDADYFHDANEVNYWLPLTPVWGSNSLWAESSPGAADFAPFELCPGELMRFYGNRCHHFTLPNETGASRVSIDFRVLPLHLHVPPAEREAHAAALMQTPHLLDAGGYYAVARAARAPQAALAHAPPRVALVLHVRGGEGARLVGVCVRLAAASRGRTPPAGCASPPCALEGWGDGGAGTTGGGDACAVLTRRCAECADVCKSCSSTEHYVDRCPLSTRRSRCSAAACNARAAACRSPDREKELVDVA</sequence>
<dbReference type="AlphaFoldDB" id="A0AB34JQJ0"/>
<evidence type="ECO:0000313" key="1">
    <source>
        <dbReference type="EMBL" id="KAL1522909.1"/>
    </source>
</evidence>
<evidence type="ECO:0008006" key="3">
    <source>
        <dbReference type="Google" id="ProtNLM"/>
    </source>
</evidence>
<accession>A0AB34JQJ0</accession>
<evidence type="ECO:0000313" key="2">
    <source>
        <dbReference type="Proteomes" id="UP001515480"/>
    </source>
</evidence>
<reference evidence="1 2" key="1">
    <citation type="journal article" date="2024" name="Science">
        <title>Giant polyketide synthase enzymes in the biosynthesis of giant marine polyether toxins.</title>
        <authorList>
            <person name="Fallon T.R."/>
            <person name="Shende V.V."/>
            <person name="Wierzbicki I.H."/>
            <person name="Pendleton A.L."/>
            <person name="Watervoot N.F."/>
            <person name="Auber R.P."/>
            <person name="Gonzalez D.J."/>
            <person name="Wisecaver J.H."/>
            <person name="Moore B.S."/>
        </authorList>
    </citation>
    <scope>NUCLEOTIDE SEQUENCE [LARGE SCALE GENOMIC DNA]</scope>
    <source>
        <strain evidence="1 2">12B1</strain>
    </source>
</reference>